<proteinExistence type="predicted"/>
<dbReference type="EMBL" id="JBHSEH010000005">
    <property type="protein sequence ID" value="MFC4426204.1"/>
    <property type="molecule type" value="Genomic_DNA"/>
</dbReference>
<accession>A0ABV8XKW5</accession>
<dbReference type="Proteomes" id="UP001595998">
    <property type="component" value="Unassembled WGS sequence"/>
</dbReference>
<evidence type="ECO:0000313" key="2">
    <source>
        <dbReference type="Proteomes" id="UP001595998"/>
    </source>
</evidence>
<name>A0ABV8XKW5_9DEIO</name>
<reference evidence="2" key="1">
    <citation type="journal article" date="2019" name="Int. J. Syst. Evol. Microbiol.">
        <title>The Global Catalogue of Microorganisms (GCM) 10K type strain sequencing project: providing services to taxonomists for standard genome sequencing and annotation.</title>
        <authorList>
            <consortium name="The Broad Institute Genomics Platform"/>
            <consortium name="The Broad Institute Genome Sequencing Center for Infectious Disease"/>
            <person name="Wu L."/>
            <person name="Ma J."/>
        </authorList>
    </citation>
    <scope>NUCLEOTIDE SEQUENCE [LARGE SCALE GENOMIC DNA]</scope>
    <source>
        <strain evidence="2">CCUG 56029</strain>
    </source>
</reference>
<keyword evidence="2" id="KW-1185">Reference proteome</keyword>
<gene>
    <name evidence="1" type="ORF">ACFOZ9_08250</name>
</gene>
<organism evidence="1 2">
    <name type="scientific">Deinococcus navajonensis</name>
    <dbReference type="NCBI Taxonomy" id="309884"/>
    <lineage>
        <taxon>Bacteria</taxon>
        <taxon>Thermotogati</taxon>
        <taxon>Deinococcota</taxon>
        <taxon>Deinococci</taxon>
        <taxon>Deinococcales</taxon>
        <taxon>Deinococcaceae</taxon>
        <taxon>Deinococcus</taxon>
    </lineage>
</organism>
<sequence>MALDKMTGELAKFRYLVVGAKPAKPIARPAAFEANAKELPELTTSTITATVATTSETTPKMYGTPKAGTTMTWAEPTPGEGSWSGSLSGLVQPTEAERANMLELQNALGQYVWIEQALDGETKPDGGYVIITSRGRPVPVEGNVTFDIGFTGYGPNFLDTTNIA</sequence>
<dbReference type="RefSeq" id="WP_380038351.1">
    <property type="nucleotide sequence ID" value="NZ_JBHSEH010000005.1"/>
</dbReference>
<protein>
    <submittedName>
        <fullName evidence="1">Uncharacterized protein</fullName>
    </submittedName>
</protein>
<evidence type="ECO:0000313" key="1">
    <source>
        <dbReference type="EMBL" id="MFC4426204.1"/>
    </source>
</evidence>
<comment type="caution">
    <text evidence="1">The sequence shown here is derived from an EMBL/GenBank/DDBJ whole genome shotgun (WGS) entry which is preliminary data.</text>
</comment>